<sequence length="323" mass="35911">MHTLHTALNRFNNAHLSFPPFARALHEIDGLLQMYRETGLAENLLILGESGTGKTTLCQAVIQQHPRRALQERDWLPVLYIPIPPAATIAGVTEAMLSKLGDPAPGKGTISAKTARVFKLARGCGVELILLDEAQHIQDRGQLPTQYMVGDWLKGMADEIGVPTVLLGLPRVDSLLRVNEQLRRRFTRRLCMNLGQNEGSSIETECFQLFASLIPSLPVPLRFGNYDWEEFGQRLYYATDGRIAYVKSLLSAALRWVVQRNLEAITPEELEAAFACEIWSAGIGALNPFNEKFEFRPLTRAGEPFERGIPGMPLKGGKRHVAA</sequence>
<feature type="domain" description="AAA+ ATPase" evidence="1">
    <location>
        <begin position="40"/>
        <end position="196"/>
    </location>
</feature>
<dbReference type="SMART" id="SM00382">
    <property type="entry name" value="AAA"/>
    <property type="match status" value="1"/>
</dbReference>
<organism evidence="2 3">
    <name type="scientific">Chitinivorax tropicus</name>
    <dbReference type="NCBI Taxonomy" id="714531"/>
    <lineage>
        <taxon>Bacteria</taxon>
        <taxon>Pseudomonadati</taxon>
        <taxon>Pseudomonadota</taxon>
        <taxon>Betaproteobacteria</taxon>
        <taxon>Chitinivorax</taxon>
    </lineage>
</organism>
<dbReference type="RefSeq" id="WP_184036697.1">
    <property type="nucleotide sequence ID" value="NZ_JACHHY010000006.1"/>
</dbReference>
<dbReference type="PROSITE" id="PS00675">
    <property type="entry name" value="SIGMA54_INTERACT_1"/>
    <property type="match status" value="1"/>
</dbReference>
<dbReference type="InterPro" id="IPR027417">
    <property type="entry name" value="P-loop_NTPase"/>
</dbReference>
<dbReference type="InterPro" id="IPR008868">
    <property type="entry name" value="TniB"/>
</dbReference>
<dbReference type="InterPro" id="IPR025662">
    <property type="entry name" value="Sigma_54_int_dom_ATP-bd_1"/>
</dbReference>
<gene>
    <name evidence="2" type="ORF">HNQ59_001323</name>
</gene>
<protein>
    <submittedName>
        <fullName evidence="2">GTPase SAR1 family protein</fullName>
    </submittedName>
</protein>
<evidence type="ECO:0000313" key="3">
    <source>
        <dbReference type="Proteomes" id="UP000575898"/>
    </source>
</evidence>
<dbReference type="Gene3D" id="3.40.50.300">
    <property type="entry name" value="P-loop containing nucleotide triphosphate hydrolases"/>
    <property type="match status" value="1"/>
</dbReference>
<evidence type="ECO:0000259" key="1">
    <source>
        <dbReference type="SMART" id="SM00382"/>
    </source>
</evidence>
<dbReference type="InterPro" id="IPR052026">
    <property type="entry name" value="ExeA_AAA_ATPase_DNA-bind"/>
</dbReference>
<reference evidence="2 3" key="1">
    <citation type="submission" date="2020-08" db="EMBL/GenBank/DDBJ databases">
        <title>Genomic Encyclopedia of Type Strains, Phase IV (KMG-IV): sequencing the most valuable type-strain genomes for metagenomic binning, comparative biology and taxonomic classification.</title>
        <authorList>
            <person name="Goeker M."/>
        </authorList>
    </citation>
    <scope>NUCLEOTIDE SEQUENCE [LARGE SCALE GENOMIC DNA]</scope>
    <source>
        <strain evidence="2 3">DSM 27165</strain>
    </source>
</reference>
<dbReference type="InterPro" id="IPR003593">
    <property type="entry name" value="AAA+_ATPase"/>
</dbReference>
<dbReference type="PANTHER" id="PTHR35894">
    <property type="entry name" value="GENERAL SECRETION PATHWAY PROTEIN A-RELATED"/>
    <property type="match status" value="1"/>
</dbReference>
<dbReference type="SUPFAM" id="SSF52540">
    <property type="entry name" value="P-loop containing nucleoside triphosphate hydrolases"/>
    <property type="match status" value="1"/>
</dbReference>
<dbReference type="Proteomes" id="UP000575898">
    <property type="component" value="Unassembled WGS sequence"/>
</dbReference>
<dbReference type="PANTHER" id="PTHR35894:SF5">
    <property type="entry name" value="MU-LIKE PROPHAGE FLUMU DNA TRANSPOSITION PROTEIN B"/>
    <property type="match status" value="1"/>
</dbReference>
<dbReference type="CDD" id="cd00009">
    <property type="entry name" value="AAA"/>
    <property type="match status" value="1"/>
</dbReference>
<evidence type="ECO:0000313" key="2">
    <source>
        <dbReference type="EMBL" id="MBB5018038.1"/>
    </source>
</evidence>
<dbReference type="AlphaFoldDB" id="A0A840MHA8"/>
<comment type="caution">
    <text evidence="2">The sequence shown here is derived from an EMBL/GenBank/DDBJ whole genome shotgun (WGS) entry which is preliminary data.</text>
</comment>
<keyword evidence="3" id="KW-1185">Reference proteome</keyword>
<dbReference type="Pfam" id="PF05621">
    <property type="entry name" value="TniB"/>
    <property type="match status" value="1"/>
</dbReference>
<accession>A0A840MHA8</accession>
<dbReference type="EMBL" id="JACHHY010000006">
    <property type="protein sequence ID" value="MBB5018038.1"/>
    <property type="molecule type" value="Genomic_DNA"/>
</dbReference>
<name>A0A840MHA8_9PROT</name>
<proteinExistence type="predicted"/>